<dbReference type="EMBL" id="JAPZBQ010000004">
    <property type="protein sequence ID" value="KAJ5335278.1"/>
    <property type="molecule type" value="Genomic_DNA"/>
</dbReference>
<feature type="transmembrane region" description="Helical" evidence="1">
    <location>
        <begin position="86"/>
        <end position="104"/>
    </location>
</feature>
<keyword evidence="1" id="KW-0472">Membrane</keyword>
<dbReference type="AlphaFoldDB" id="A0A9W9UFZ6"/>
<keyword evidence="1" id="KW-0812">Transmembrane</keyword>
<comment type="caution">
    <text evidence="2">The sequence shown here is derived from an EMBL/GenBank/DDBJ whole genome shotgun (WGS) entry which is preliminary data.</text>
</comment>
<evidence type="ECO:0000313" key="2">
    <source>
        <dbReference type="EMBL" id="KAJ5335278.1"/>
    </source>
</evidence>
<name>A0A9W9UFZ6_PENBR</name>
<reference evidence="2" key="1">
    <citation type="submission" date="2022-12" db="EMBL/GenBank/DDBJ databases">
        <authorList>
            <person name="Petersen C."/>
        </authorList>
    </citation>
    <scope>NUCLEOTIDE SEQUENCE</scope>
    <source>
        <strain evidence="2">IBT 35673</strain>
    </source>
</reference>
<dbReference type="Proteomes" id="UP001147695">
    <property type="component" value="Unassembled WGS sequence"/>
</dbReference>
<feature type="transmembrane region" description="Helical" evidence="1">
    <location>
        <begin position="52"/>
        <end position="74"/>
    </location>
</feature>
<protein>
    <submittedName>
        <fullName evidence="2">Uncharacterized protein</fullName>
    </submittedName>
</protein>
<organism evidence="2 3">
    <name type="scientific">Penicillium brevicompactum</name>
    <dbReference type="NCBI Taxonomy" id="5074"/>
    <lineage>
        <taxon>Eukaryota</taxon>
        <taxon>Fungi</taxon>
        <taxon>Dikarya</taxon>
        <taxon>Ascomycota</taxon>
        <taxon>Pezizomycotina</taxon>
        <taxon>Eurotiomycetes</taxon>
        <taxon>Eurotiomycetidae</taxon>
        <taxon>Eurotiales</taxon>
        <taxon>Aspergillaceae</taxon>
        <taxon>Penicillium</taxon>
    </lineage>
</organism>
<proteinExistence type="predicted"/>
<reference evidence="2" key="2">
    <citation type="journal article" date="2023" name="IMA Fungus">
        <title>Comparative genomic study of the Penicillium genus elucidates a diverse pangenome and 15 lateral gene transfer events.</title>
        <authorList>
            <person name="Petersen C."/>
            <person name="Sorensen T."/>
            <person name="Nielsen M.R."/>
            <person name="Sondergaard T.E."/>
            <person name="Sorensen J.L."/>
            <person name="Fitzpatrick D.A."/>
            <person name="Frisvad J.C."/>
            <person name="Nielsen K.L."/>
        </authorList>
    </citation>
    <scope>NUCLEOTIDE SEQUENCE</scope>
    <source>
        <strain evidence="2">IBT 35673</strain>
    </source>
</reference>
<evidence type="ECO:0000313" key="3">
    <source>
        <dbReference type="Proteomes" id="UP001147695"/>
    </source>
</evidence>
<sequence length="130" mass="14185">MYFSLESYLLQTQSATLDSGQQVTNESPTARPILSSSETTLTKPLMSSNGRIAVSVLLGLQLLVLITLACYIYSTPTWSPALDALAVLLMGSSVSNLPALGLMIKYQSEELQREDGLIGVVDDWERETAW</sequence>
<evidence type="ECO:0000256" key="1">
    <source>
        <dbReference type="SAM" id="Phobius"/>
    </source>
</evidence>
<accession>A0A9W9UFZ6</accession>
<gene>
    <name evidence="2" type="ORF">N7452_007681</name>
</gene>
<keyword evidence="1" id="KW-1133">Transmembrane helix</keyword>